<reference evidence="1 2" key="1">
    <citation type="submission" date="2015-09" db="EMBL/GenBank/DDBJ databases">
        <authorList>
            <consortium name="Pathogen Informatics"/>
        </authorList>
    </citation>
    <scope>NUCLEOTIDE SEQUENCE [LARGE SCALE GENOMIC DNA]</scope>
    <source>
        <strain evidence="1 2">2789STDY5834846</strain>
    </source>
</reference>
<accession>A0A3E5G7J7</accession>
<evidence type="ECO:0000313" key="1">
    <source>
        <dbReference type="EMBL" id="CUP12395.1"/>
    </source>
</evidence>
<evidence type="ECO:0000313" key="2">
    <source>
        <dbReference type="Proteomes" id="UP000095606"/>
    </source>
</evidence>
<sequence>MNKYTINCRIKIAKKINIAFFILQFKELYLKYLLPDLYMIYCILPFFKINVITTKQNKLLFRNKYSI</sequence>
<protein>
    <submittedName>
        <fullName evidence="1">Uncharacterized protein</fullName>
    </submittedName>
</protein>
<organism evidence="1 2">
    <name type="scientific">Bacteroides faecis</name>
    <dbReference type="NCBI Taxonomy" id="674529"/>
    <lineage>
        <taxon>Bacteria</taxon>
        <taxon>Pseudomonadati</taxon>
        <taxon>Bacteroidota</taxon>
        <taxon>Bacteroidia</taxon>
        <taxon>Bacteroidales</taxon>
        <taxon>Bacteroidaceae</taxon>
        <taxon>Bacteroides</taxon>
    </lineage>
</organism>
<dbReference type="EMBL" id="CZAE01000007">
    <property type="protein sequence ID" value="CUP12395.1"/>
    <property type="molecule type" value="Genomic_DNA"/>
</dbReference>
<gene>
    <name evidence="1" type="ORF">ERS852461_01912</name>
</gene>
<proteinExistence type="predicted"/>
<dbReference type="Proteomes" id="UP000095606">
    <property type="component" value="Unassembled WGS sequence"/>
</dbReference>
<accession>A0A174KS66</accession>
<dbReference type="AlphaFoldDB" id="A0A174KS66"/>
<name>A0A174KS66_9BACE</name>